<evidence type="ECO:0000313" key="4">
    <source>
        <dbReference type="Proteomes" id="UP001396334"/>
    </source>
</evidence>
<gene>
    <name evidence="3" type="ORF">V6N11_052576</name>
</gene>
<feature type="domain" description="Disease resistance protein At4g27190-like leucine-rich repeats" evidence="2">
    <location>
        <begin position="158"/>
        <end position="201"/>
    </location>
</feature>
<evidence type="ECO:0000256" key="1">
    <source>
        <dbReference type="ARBA" id="ARBA00022821"/>
    </source>
</evidence>
<dbReference type="InterPro" id="IPR032675">
    <property type="entry name" value="LRR_dom_sf"/>
</dbReference>
<reference evidence="3 4" key="1">
    <citation type="journal article" date="2024" name="G3 (Bethesda)">
        <title>Genome assembly of Hibiscus sabdariffa L. provides insights into metabolisms of medicinal natural products.</title>
        <authorList>
            <person name="Kim T."/>
        </authorList>
    </citation>
    <scope>NUCLEOTIDE SEQUENCE [LARGE SCALE GENOMIC DNA]</scope>
    <source>
        <strain evidence="3">TK-2024</strain>
        <tissue evidence="3">Old leaves</tissue>
    </source>
</reference>
<proteinExistence type="predicted"/>
<evidence type="ECO:0000313" key="3">
    <source>
        <dbReference type="EMBL" id="KAK9046695.1"/>
    </source>
</evidence>
<dbReference type="Gene3D" id="3.80.10.10">
    <property type="entry name" value="Ribonuclease Inhibitor"/>
    <property type="match status" value="1"/>
</dbReference>
<dbReference type="SUPFAM" id="SSF52047">
    <property type="entry name" value="RNI-like"/>
    <property type="match status" value="1"/>
</dbReference>
<keyword evidence="4" id="KW-1185">Reference proteome</keyword>
<name>A0ABR2UAF6_9ROSI</name>
<dbReference type="InterPro" id="IPR057135">
    <property type="entry name" value="At4g27190-like_LRR"/>
</dbReference>
<dbReference type="PANTHER" id="PTHR33463">
    <property type="entry name" value="NB-ARC DOMAIN-CONTAINING PROTEIN-RELATED"/>
    <property type="match status" value="1"/>
</dbReference>
<accession>A0ABR2UAF6</accession>
<dbReference type="Proteomes" id="UP001396334">
    <property type="component" value="Unassembled WGS sequence"/>
</dbReference>
<comment type="caution">
    <text evidence="3">The sequence shown here is derived from an EMBL/GenBank/DDBJ whole genome shotgun (WGS) entry which is preliminary data.</text>
</comment>
<keyword evidence="1" id="KW-0611">Plant defense</keyword>
<sequence length="308" mass="35113">MFDLNLVSQLLEGIECLGVSKLEVECLSDNRQQVLVPKMLQNLKKLSLEDCGNLKVVFQNVEENVEPLLSNLKLLYLRRLPKLSHIWELPIRHVRLEALVELKIWKCPSLKSIFSISLAQSLALLENLEIGYCGELKQIVTESKDDDEEISSSINYPKSLCFPKLREVYIKECDGLEYVFPTLMAPQGLPQLDKLCVHDCRQLKLLVRGIEGRTGKGVGLQQLQFSKPLTEFSVSGCPLLSDSFVHSEFRMARFKDVRLSTFKGSFSSQKHIRLFRTIEDHNVVPEADEDGLNELTSLRVEECMDLEC</sequence>
<organism evidence="3 4">
    <name type="scientific">Hibiscus sabdariffa</name>
    <name type="common">roselle</name>
    <dbReference type="NCBI Taxonomy" id="183260"/>
    <lineage>
        <taxon>Eukaryota</taxon>
        <taxon>Viridiplantae</taxon>
        <taxon>Streptophyta</taxon>
        <taxon>Embryophyta</taxon>
        <taxon>Tracheophyta</taxon>
        <taxon>Spermatophyta</taxon>
        <taxon>Magnoliopsida</taxon>
        <taxon>eudicotyledons</taxon>
        <taxon>Gunneridae</taxon>
        <taxon>Pentapetalae</taxon>
        <taxon>rosids</taxon>
        <taxon>malvids</taxon>
        <taxon>Malvales</taxon>
        <taxon>Malvaceae</taxon>
        <taxon>Malvoideae</taxon>
        <taxon>Hibiscus</taxon>
    </lineage>
</organism>
<dbReference type="EMBL" id="JBBPBN010000001">
    <property type="protein sequence ID" value="KAK9046695.1"/>
    <property type="molecule type" value="Genomic_DNA"/>
</dbReference>
<evidence type="ECO:0000259" key="2">
    <source>
        <dbReference type="Pfam" id="PF23247"/>
    </source>
</evidence>
<dbReference type="InterPro" id="IPR050905">
    <property type="entry name" value="Plant_NBS-LRR"/>
</dbReference>
<dbReference type="PANTHER" id="PTHR33463:SF205">
    <property type="entry name" value="DISEASE RESISTANCE PROTEIN RPS2-LIKE"/>
    <property type="match status" value="1"/>
</dbReference>
<feature type="domain" description="Disease resistance protein At4g27190-like leucine-rich repeats" evidence="2">
    <location>
        <begin position="22"/>
        <end position="134"/>
    </location>
</feature>
<dbReference type="Pfam" id="PF23247">
    <property type="entry name" value="LRR_RPS2"/>
    <property type="match status" value="2"/>
</dbReference>
<protein>
    <recommendedName>
        <fullName evidence="2">Disease resistance protein At4g27190-like leucine-rich repeats domain-containing protein</fullName>
    </recommendedName>
</protein>